<evidence type="ECO:0000313" key="1">
    <source>
        <dbReference type="EMBL" id="ANY69866.1"/>
    </source>
</evidence>
<dbReference type="RefSeq" id="WP_099520832.1">
    <property type="nucleotide sequence ID" value="NZ_CP016808.1"/>
</dbReference>
<sequence length="107" mass="12286">MTNDRECPATQKAELRISRILNPTHPLSREDVIWMLEYIKKKVADDDPALTGLSQPRLLRNFHCFAEAAMSLIHRGRASEQEADRLRSWLKEASYGLTAAKRSEPHE</sequence>
<name>A0A1B2DQ78_9BACL</name>
<accession>A0A1B2DQ78</accession>
<dbReference type="EMBL" id="CP016808">
    <property type="protein sequence ID" value="ANY69866.1"/>
    <property type="molecule type" value="Genomic_DNA"/>
</dbReference>
<proteinExistence type="predicted"/>
<reference evidence="1" key="1">
    <citation type="submission" date="2016-08" db="EMBL/GenBank/DDBJ databases">
        <title>Complete Genome Seqeunce of Paenibacillus sp. BIHB 4019 from tea rhizoplane.</title>
        <authorList>
            <person name="Thakur R."/>
            <person name="Swarnkar M.K."/>
            <person name="Gulati A."/>
        </authorList>
    </citation>
    <scope>NUCLEOTIDE SEQUENCE [LARGE SCALE GENOMIC DNA]</scope>
    <source>
        <strain evidence="1">BIHB4019</strain>
    </source>
</reference>
<protein>
    <submittedName>
        <fullName evidence="1">Uncharacterized protein</fullName>
    </submittedName>
</protein>
<dbReference type="AlphaFoldDB" id="A0A1B2DQ78"/>
<organism evidence="1">
    <name type="scientific">Paenibacillus sp. BIHB 4019</name>
    <dbReference type="NCBI Taxonomy" id="1870819"/>
    <lineage>
        <taxon>Bacteria</taxon>
        <taxon>Bacillati</taxon>
        <taxon>Bacillota</taxon>
        <taxon>Bacilli</taxon>
        <taxon>Bacillales</taxon>
        <taxon>Paenibacillaceae</taxon>
        <taxon>Paenibacillus</taxon>
    </lineage>
</organism>
<gene>
    <name evidence="1" type="ORF">BBD42_27715</name>
</gene>